<keyword evidence="12" id="KW-1185">Reference proteome</keyword>
<comment type="caution">
    <text evidence="11">The sequence shown here is derived from an EMBL/GenBank/DDBJ whole genome shotgun (WGS) entry which is preliminary data.</text>
</comment>
<evidence type="ECO:0000256" key="9">
    <source>
        <dbReference type="SAM" id="Phobius"/>
    </source>
</evidence>
<feature type="transmembrane region" description="Helical" evidence="9">
    <location>
        <begin position="198"/>
        <end position="221"/>
    </location>
</feature>
<dbReference type="SUPFAM" id="SSF103473">
    <property type="entry name" value="MFS general substrate transporter"/>
    <property type="match status" value="1"/>
</dbReference>
<evidence type="ECO:0000313" key="12">
    <source>
        <dbReference type="Proteomes" id="UP000288429"/>
    </source>
</evidence>
<keyword evidence="7 9" id="KW-0472">Membrane</keyword>
<evidence type="ECO:0000256" key="7">
    <source>
        <dbReference type="ARBA" id="ARBA00023136"/>
    </source>
</evidence>
<feature type="transmembrane region" description="Helical" evidence="9">
    <location>
        <begin position="456"/>
        <end position="477"/>
    </location>
</feature>
<keyword evidence="6 9" id="KW-1133">Transmembrane helix</keyword>
<evidence type="ECO:0000256" key="8">
    <source>
        <dbReference type="RuleBase" id="RU003346"/>
    </source>
</evidence>
<dbReference type="GO" id="GO:0005351">
    <property type="term" value="F:carbohydrate:proton symporter activity"/>
    <property type="evidence" value="ECO:0007669"/>
    <property type="project" value="TreeGrafter"/>
</dbReference>
<accession>A0A428TSE8</accession>
<dbReference type="Pfam" id="PF00083">
    <property type="entry name" value="Sugar_tr"/>
    <property type="match status" value="1"/>
</dbReference>
<dbReference type="Gene3D" id="1.20.1250.20">
    <property type="entry name" value="MFS general substrate transporter like domains"/>
    <property type="match status" value="1"/>
</dbReference>
<dbReference type="Proteomes" id="UP000288429">
    <property type="component" value="Unassembled WGS sequence"/>
</dbReference>
<keyword evidence="4" id="KW-0762">Sugar transport</keyword>
<dbReference type="PANTHER" id="PTHR48022">
    <property type="entry name" value="PLASTIDIC GLUCOSE TRANSPORTER 4"/>
    <property type="match status" value="1"/>
</dbReference>
<proteinExistence type="inferred from homology"/>
<feature type="transmembrane region" description="Helical" evidence="9">
    <location>
        <begin position="135"/>
        <end position="155"/>
    </location>
</feature>
<evidence type="ECO:0000256" key="6">
    <source>
        <dbReference type="ARBA" id="ARBA00022989"/>
    </source>
</evidence>
<feature type="domain" description="Major facilitator superfamily (MFS) profile" evidence="10">
    <location>
        <begin position="32"/>
        <end position="481"/>
    </location>
</feature>
<dbReference type="InterPro" id="IPR005828">
    <property type="entry name" value="MFS_sugar_transport-like"/>
</dbReference>
<dbReference type="InterPro" id="IPR005829">
    <property type="entry name" value="Sugar_transporter_CS"/>
</dbReference>
<dbReference type="EMBL" id="NIZV01000143">
    <property type="protein sequence ID" value="RSM04968.1"/>
    <property type="molecule type" value="Genomic_DNA"/>
</dbReference>
<dbReference type="GO" id="GO:0005886">
    <property type="term" value="C:plasma membrane"/>
    <property type="evidence" value="ECO:0007669"/>
    <property type="project" value="TreeGrafter"/>
</dbReference>
<protein>
    <recommendedName>
        <fullName evidence="10">Major facilitator superfamily (MFS) profile domain-containing protein</fullName>
    </recommendedName>
</protein>
<comment type="similarity">
    <text evidence="2 8">Belongs to the major facilitator superfamily. Sugar transporter (TC 2.A.1.1) family.</text>
</comment>
<evidence type="ECO:0000256" key="4">
    <source>
        <dbReference type="ARBA" id="ARBA00022597"/>
    </source>
</evidence>
<feature type="transmembrane region" description="Helical" evidence="9">
    <location>
        <begin position="429"/>
        <end position="450"/>
    </location>
</feature>
<dbReference type="FunFam" id="1.20.1250.20:FF:000044">
    <property type="entry name" value="Hexose transporter Hxt3p"/>
    <property type="match status" value="1"/>
</dbReference>
<evidence type="ECO:0000256" key="5">
    <source>
        <dbReference type="ARBA" id="ARBA00022692"/>
    </source>
</evidence>
<sequence>MTPRAFTGHGISADACSIKINGADCGAEALLLALITSIGGFLFGYDTGQISGMLLFEDFTNRFAQKHDDGTIEWVSIIKSLLVSLMSIGCLFGALLGSYTADWYGRRKSLSIAVIVFLIGNTLQITAMHSWVHMTIGRLVAGFGVGALSIGVPMFQSECSPREIRGAVVASYQLMISLGILVSNLVNYGVREIQESDASWRVIIGIEMAFSLPLGLGILMAPESPRWLAMRDDWEGARLSLARLRGMKDDPKNPLVEDNLSEMRMLLEEERRAGQGTWLECVDPRNETPKVVYRTLLGMAVQFLQQWTGVNYFFYYGATIFQSAGIDDPILVQLILGAVNVGMTIPGIYVSERVGRRWPLFLGALWQTAWLIVFASVGTAINPEGNEAVGKAMIVSACMFIASFALSWGPLGWVVVGELFPLRTRAKQASLATASNWLGNFLISFLTPFADDGISYSFGYVFAGMNFIAAIITWCFLYESKTLSLEHIDLMYSLPDLKAWKSPSWTPPGYITRKERDEAYFREMGNNKETEKEVIHSDSLTE</sequence>
<evidence type="ECO:0000256" key="3">
    <source>
        <dbReference type="ARBA" id="ARBA00022448"/>
    </source>
</evidence>
<feature type="transmembrane region" description="Helical" evidence="9">
    <location>
        <begin position="109"/>
        <end position="129"/>
    </location>
</feature>
<evidence type="ECO:0000313" key="11">
    <source>
        <dbReference type="EMBL" id="RSM04968.1"/>
    </source>
</evidence>
<dbReference type="InterPro" id="IPR003663">
    <property type="entry name" value="Sugar/inositol_transpt"/>
</dbReference>
<dbReference type="CDD" id="cd17356">
    <property type="entry name" value="MFS_HXT"/>
    <property type="match status" value="1"/>
</dbReference>
<feature type="transmembrane region" description="Helical" evidence="9">
    <location>
        <begin position="393"/>
        <end position="417"/>
    </location>
</feature>
<feature type="transmembrane region" description="Helical" evidence="9">
    <location>
        <begin position="29"/>
        <end position="56"/>
    </location>
</feature>
<feature type="transmembrane region" description="Helical" evidence="9">
    <location>
        <begin position="167"/>
        <end position="186"/>
    </location>
</feature>
<comment type="subcellular location">
    <subcellularLocation>
        <location evidence="1">Membrane</location>
        <topology evidence="1">Multi-pass membrane protein</topology>
    </subcellularLocation>
</comment>
<dbReference type="PRINTS" id="PR00171">
    <property type="entry name" value="SUGRTRNSPORT"/>
</dbReference>
<keyword evidence="5 9" id="KW-0812">Transmembrane</keyword>
<feature type="transmembrane region" description="Helical" evidence="9">
    <location>
        <begin position="358"/>
        <end position="381"/>
    </location>
</feature>
<evidence type="ECO:0000259" key="10">
    <source>
        <dbReference type="PROSITE" id="PS50850"/>
    </source>
</evidence>
<dbReference type="InterPro" id="IPR050360">
    <property type="entry name" value="MFS_Sugar_Transporters"/>
</dbReference>
<evidence type="ECO:0000256" key="2">
    <source>
        <dbReference type="ARBA" id="ARBA00010992"/>
    </source>
</evidence>
<evidence type="ECO:0000256" key="1">
    <source>
        <dbReference type="ARBA" id="ARBA00004141"/>
    </source>
</evidence>
<dbReference type="InterPro" id="IPR020846">
    <property type="entry name" value="MFS_dom"/>
</dbReference>
<keyword evidence="3 8" id="KW-0813">Transport</keyword>
<feature type="transmembrane region" description="Helical" evidence="9">
    <location>
        <begin position="295"/>
        <end position="318"/>
    </location>
</feature>
<name>A0A428TSE8_9HYPO</name>
<dbReference type="InterPro" id="IPR036259">
    <property type="entry name" value="MFS_trans_sf"/>
</dbReference>
<dbReference type="PROSITE" id="PS00216">
    <property type="entry name" value="SUGAR_TRANSPORT_1"/>
    <property type="match status" value="2"/>
</dbReference>
<gene>
    <name evidence="11" type="ORF">CDV31_009769</name>
</gene>
<dbReference type="PROSITE" id="PS00217">
    <property type="entry name" value="SUGAR_TRANSPORT_2"/>
    <property type="match status" value="1"/>
</dbReference>
<dbReference type="PANTHER" id="PTHR48022:SF75">
    <property type="entry name" value="GALACTOSE TRANSPORTER-RELATED"/>
    <property type="match status" value="1"/>
</dbReference>
<dbReference type="PROSITE" id="PS50850">
    <property type="entry name" value="MFS"/>
    <property type="match status" value="1"/>
</dbReference>
<dbReference type="AlphaFoldDB" id="A0A428TSE8"/>
<organism evidence="11 12">
    <name type="scientific">Fusarium ambrosium</name>
    <dbReference type="NCBI Taxonomy" id="131363"/>
    <lineage>
        <taxon>Eukaryota</taxon>
        <taxon>Fungi</taxon>
        <taxon>Dikarya</taxon>
        <taxon>Ascomycota</taxon>
        <taxon>Pezizomycotina</taxon>
        <taxon>Sordariomycetes</taxon>
        <taxon>Hypocreomycetidae</taxon>
        <taxon>Hypocreales</taxon>
        <taxon>Nectriaceae</taxon>
        <taxon>Fusarium</taxon>
        <taxon>Fusarium solani species complex</taxon>
    </lineage>
</organism>
<feature type="transmembrane region" description="Helical" evidence="9">
    <location>
        <begin position="330"/>
        <end position="351"/>
    </location>
</feature>
<dbReference type="NCBIfam" id="TIGR00879">
    <property type="entry name" value="SP"/>
    <property type="match status" value="1"/>
</dbReference>
<reference evidence="11 12" key="1">
    <citation type="submission" date="2017-06" db="EMBL/GenBank/DDBJ databases">
        <title>Cmopartive genomic analysis of Ambrosia Fusariam Clade fungi.</title>
        <authorList>
            <person name="Stajich J.E."/>
            <person name="Carrillo J."/>
            <person name="Kijimoto T."/>
            <person name="Eskalen A."/>
            <person name="O'Donnell K."/>
            <person name="Kasson M."/>
        </authorList>
    </citation>
    <scope>NUCLEOTIDE SEQUENCE [LARGE SCALE GENOMIC DNA]</scope>
    <source>
        <strain evidence="11 12">NRRL 20438</strain>
    </source>
</reference>
<feature type="transmembrane region" description="Helical" evidence="9">
    <location>
        <begin position="76"/>
        <end position="97"/>
    </location>
</feature>